<sequence length="492" mass="51906">MKITHLTLAGLMAGSAVATPFWERNHEDRWDNRQCKPRTIVETQWRARTTTTKTKISTSISTKTKTVTVKNHWNPRPNVITTTKLRTITASGSTITVPGNPSTTTVTVPGVDQTTTVTILGEGEITTMSIPTTVTLPGEETTSTLTVSGDKVTTTITVPGDAATVTVPGEPTTSTITEDAITITVPSEEVTTTTTITLPADEATTTTTITEPTTITIPGDEVTSTTTFTEPTTITATAETVTIPGDEVTSTTTVTEPTTVTEKAITVTIPGDEITTTTTITIPGDEITTTTTVTEKTTVEGPTVTTTVISTPPACTAAVGAAISLRNPGFESELSDTWKLVSYNPNTFVRREADVGNPGYGLHFRVDAADLVRAGQVPQGTRPVIYASQTISVCPGAQYGVRFDGKAALTASSNMNFQSAIQLAISDGVTTRGIGNTGASHNGMWGPRGYPSFVVGPGVYSLEILIGVVTNQAREGDTRDIYIDNIQLTRTV</sequence>
<dbReference type="AlphaFoldDB" id="A0A3N4HZ48"/>
<accession>A0A3N4HZ48</accession>
<protein>
    <submittedName>
        <fullName evidence="2">Uncharacterized protein</fullName>
    </submittedName>
</protein>
<name>A0A3N4HZ48_ASCIM</name>
<proteinExistence type="predicted"/>
<dbReference type="STRING" id="1160509.A0A3N4HZ48"/>
<keyword evidence="1" id="KW-0732">Signal</keyword>
<keyword evidence="3" id="KW-1185">Reference proteome</keyword>
<dbReference type="EMBL" id="ML119731">
    <property type="protein sequence ID" value="RPA77130.1"/>
    <property type="molecule type" value="Genomic_DNA"/>
</dbReference>
<feature type="chain" id="PRO_5018076022" evidence="1">
    <location>
        <begin position="19"/>
        <end position="492"/>
    </location>
</feature>
<gene>
    <name evidence="2" type="ORF">BJ508DRAFT_350748</name>
</gene>
<evidence type="ECO:0000313" key="3">
    <source>
        <dbReference type="Proteomes" id="UP000275078"/>
    </source>
</evidence>
<dbReference type="OrthoDB" id="5431204at2759"/>
<reference evidence="2 3" key="1">
    <citation type="journal article" date="2018" name="Nat. Ecol. Evol.">
        <title>Pezizomycetes genomes reveal the molecular basis of ectomycorrhizal truffle lifestyle.</title>
        <authorList>
            <person name="Murat C."/>
            <person name="Payen T."/>
            <person name="Noel B."/>
            <person name="Kuo A."/>
            <person name="Morin E."/>
            <person name="Chen J."/>
            <person name="Kohler A."/>
            <person name="Krizsan K."/>
            <person name="Balestrini R."/>
            <person name="Da Silva C."/>
            <person name="Montanini B."/>
            <person name="Hainaut M."/>
            <person name="Levati E."/>
            <person name="Barry K.W."/>
            <person name="Belfiori B."/>
            <person name="Cichocki N."/>
            <person name="Clum A."/>
            <person name="Dockter R.B."/>
            <person name="Fauchery L."/>
            <person name="Guy J."/>
            <person name="Iotti M."/>
            <person name="Le Tacon F."/>
            <person name="Lindquist E.A."/>
            <person name="Lipzen A."/>
            <person name="Malagnac F."/>
            <person name="Mello A."/>
            <person name="Molinier V."/>
            <person name="Miyauchi S."/>
            <person name="Poulain J."/>
            <person name="Riccioni C."/>
            <person name="Rubini A."/>
            <person name="Sitrit Y."/>
            <person name="Splivallo R."/>
            <person name="Traeger S."/>
            <person name="Wang M."/>
            <person name="Zifcakova L."/>
            <person name="Wipf D."/>
            <person name="Zambonelli A."/>
            <person name="Paolocci F."/>
            <person name="Nowrousian M."/>
            <person name="Ottonello S."/>
            <person name="Baldrian P."/>
            <person name="Spatafora J.W."/>
            <person name="Henrissat B."/>
            <person name="Nagy L.G."/>
            <person name="Aury J.M."/>
            <person name="Wincker P."/>
            <person name="Grigoriev I.V."/>
            <person name="Bonfante P."/>
            <person name="Martin F.M."/>
        </authorList>
    </citation>
    <scope>NUCLEOTIDE SEQUENCE [LARGE SCALE GENOMIC DNA]</scope>
    <source>
        <strain evidence="2 3">RN42</strain>
    </source>
</reference>
<evidence type="ECO:0000256" key="1">
    <source>
        <dbReference type="SAM" id="SignalP"/>
    </source>
</evidence>
<dbReference type="Proteomes" id="UP000275078">
    <property type="component" value="Unassembled WGS sequence"/>
</dbReference>
<organism evidence="2 3">
    <name type="scientific">Ascobolus immersus RN42</name>
    <dbReference type="NCBI Taxonomy" id="1160509"/>
    <lineage>
        <taxon>Eukaryota</taxon>
        <taxon>Fungi</taxon>
        <taxon>Dikarya</taxon>
        <taxon>Ascomycota</taxon>
        <taxon>Pezizomycotina</taxon>
        <taxon>Pezizomycetes</taxon>
        <taxon>Pezizales</taxon>
        <taxon>Ascobolaceae</taxon>
        <taxon>Ascobolus</taxon>
    </lineage>
</organism>
<feature type="signal peptide" evidence="1">
    <location>
        <begin position="1"/>
        <end position="18"/>
    </location>
</feature>
<evidence type="ECO:0000313" key="2">
    <source>
        <dbReference type="EMBL" id="RPA77130.1"/>
    </source>
</evidence>